<organism evidence="1 2">
    <name type="scientific">Kangsaoukella pontilimi</name>
    <dbReference type="NCBI Taxonomy" id="2691042"/>
    <lineage>
        <taxon>Bacteria</taxon>
        <taxon>Pseudomonadati</taxon>
        <taxon>Pseudomonadota</taxon>
        <taxon>Alphaproteobacteria</taxon>
        <taxon>Rhodobacterales</taxon>
        <taxon>Paracoccaceae</taxon>
        <taxon>Kangsaoukella</taxon>
    </lineage>
</organism>
<proteinExistence type="predicted"/>
<protein>
    <submittedName>
        <fullName evidence="1">Uncharacterized protein</fullName>
    </submittedName>
</protein>
<sequence>MSEYLPKDVREGLIAAQKAGLRKKSRMRVRVGDRDFTILRYWGDGFALDADDAPSLRGLVDIYDGARMKSQCLIVASSEEDGQMLYEFKRATEAATGPALDYERDAMAPVALIGRA</sequence>
<accession>A0A7C9MEW9</accession>
<gene>
    <name evidence="1" type="ORF">GQ651_11810</name>
</gene>
<comment type="caution">
    <text evidence="1">The sequence shown here is derived from an EMBL/GenBank/DDBJ whole genome shotgun (WGS) entry which is preliminary data.</text>
</comment>
<dbReference type="Proteomes" id="UP000480350">
    <property type="component" value="Unassembled WGS sequence"/>
</dbReference>
<evidence type="ECO:0000313" key="1">
    <source>
        <dbReference type="EMBL" id="MXQ08532.1"/>
    </source>
</evidence>
<dbReference type="RefSeq" id="WP_160764448.1">
    <property type="nucleotide sequence ID" value="NZ_WUPT01000002.1"/>
</dbReference>
<reference evidence="1 2" key="2">
    <citation type="submission" date="2020-03" db="EMBL/GenBank/DDBJ databases">
        <title>Kangsaoukella pontilimi gen. nov., sp. nov., a new member of the family Rhodobacteraceae isolated from a tidal mudflat.</title>
        <authorList>
            <person name="Kim I.S."/>
        </authorList>
    </citation>
    <scope>NUCLEOTIDE SEQUENCE [LARGE SCALE GENOMIC DNA]</scope>
    <source>
        <strain evidence="1 2">GH1-50</strain>
    </source>
</reference>
<evidence type="ECO:0000313" key="2">
    <source>
        <dbReference type="Proteomes" id="UP000480350"/>
    </source>
</evidence>
<dbReference type="EMBL" id="WUPT01000002">
    <property type="protein sequence ID" value="MXQ08532.1"/>
    <property type="molecule type" value="Genomic_DNA"/>
</dbReference>
<dbReference type="AlphaFoldDB" id="A0A7C9MEW9"/>
<keyword evidence="2" id="KW-1185">Reference proteome</keyword>
<name>A0A7C9MEW9_9RHOB</name>
<reference evidence="1 2" key="1">
    <citation type="submission" date="2019-12" db="EMBL/GenBank/DDBJ databases">
        <authorList>
            <person name="Lee S.D."/>
        </authorList>
    </citation>
    <scope>NUCLEOTIDE SEQUENCE [LARGE SCALE GENOMIC DNA]</scope>
    <source>
        <strain evidence="1 2">GH1-50</strain>
    </source>
</reference>